<feature type="transmembrane region" description="Helical" evidence="7">
    <location>
        <begin position="12"/>
        <end position="35"/>
    </location>
</feature>
<evidence type="ECO:0000313" key="9">
    <source>
        <dbReference type="RefSeq" id="XP_030077162.1"/>
    </source>
</evidence>
<comment type="subcellular location">
    <subcellularLocation>
        <location evidence="1 7">Membrane</location>
        <topology evidence="1 7">Multi-pass membrane protein</topology>
    </subcellularLocation>
</comment>
<dbReference type="Gene3D" id="1.10.1450.10">
    <property type="entry name" value="Tetraspanin"/>
    <property type="match status" value="1"/>
</dbReference>
<dbReference type="InterPro" id="IPR018499">
    <property type="entry name" value="Tetraspanin/Peripherin"/>
</dbReference>
<dbReference type="InParanoid" id="A0A6P7ZCR2"/>
<feature type="transmembrane region" description="Helical" evidence="7">
    <location>
        <begin position="186"/>
        <end position="211"/>
    </location>
</feature>
<name>A0A6P7ZCR2_9AMPH</name>
<reference evidence="9" key="1">
    <citation type="submission" date="2025-08" db="UniProtKB">
        <authorList>
            <consortium name="RefSeq"/>
        </authorList>
    </citation>
    <scope>IDENTIFICATION</scope>
</reference>
<gene>
    <name evidence="9" type="primary">CD53</name>
</gene>
<dbReference type="AlphaFoldDB" id="A0A6P7ZCR2"/>
<evidence type="ECO:0000313" key="8">
    <source>
        <dbReference type="Proteomes" id="UP000515156"/>
    </source>
</evidence>
<keyword evidence="5 7" id="KW-0472">Membrane</keyword>
<accession>A0A6P7ZCR2</accession>
<dbReference type="FunCoup" id="A0A6P7ZCR2">
    <property type="interactions" value="147"/>
</dbReference>
<organism evidence="8 9">
    <name type="scientific">Microcaecilia unicolor</name>
    <dbReference type="NCBI Taxonomy" id="1415580"/>
    <lineage>
        <taxon>Eukaryota</taxon>
        <taxon>Metazoa</taxon>
        <taxon>Chordata</taxon>
        <taxon>Craniata</taxon>
        <taxon>Vertebrata</taxon>
        <taxon>Euteleostomi</taxon>
        <taxon>Amphibia</taxon>
        <taxon>Gymnophiona</taxon>
        <taxon>Siphonopidae</taxon>
        <taxon>Microcaecilia</taxon>
    </lineage>
</organism>
<dbReference type="KEGG" id="muo:115481867"/>
<evidence type="ECO:0000256" key="3">
    <source>
        <dbReference type="ARBA" id="ARBA00022692"/>
    </source>
</evidence>
<dbReference type="Pfam" id="PF00335">
    <property type="entry name" value="Tetraspanin"/>
    <property type="match status" value="1"/>
</dbReference>
<protein>
    <recommendedName>
        <fullName evidence="7">Tetraspanin</fullName>
    </recommendedName>
</protein>
<dbReference type="InterPro" id="IPR008952">
    <property type="entry name" value="Tetraspanin_EC2_sf"/>
</dbReference>
<proteinExistence type="inferred from homology"/>
<keyword evidence="4 7" id="KW-1133">Transmembrane helix</keyword>
<dbReference type="InterPro" id="IPR000301">
    <property type="entry name" value="Tetraspanin_animals"/>
</dbReference>
<feature type="transmembrane region" description="Helical" evidence="7">
    <location>
        <begin position="82"/>
        <end position="106"/>
    </location>
</feature>
<comment type="similarity">
    <text evidence="2 7">Belongs to the tetraspanin (TM4SF) family.</text>
</comment>
<dbReference type="Proteomes" id="UP000515156">
    <property type="component" value="Chromosome 12"/>
</dbReference>
<evidence type="ECO:0000256" key="7">
    <source>
        <dbReference type="RuleBase" id="RU361218"/>
    </source>
</evidence>
<sequence length="220" mass="25050">MAKNCLRILKYMLFFFNLLFWICGCTILAFGIYFLVNNHFTELFPSIPSLSFSNVLIVTGSIIMVVSFLGCMGAIKENKCLLMSFFSLLLFILLTEVTLAVLLFIYEAKLDAIIEEQLHSSLEEHIRKNATDSSIWDQIQKTLKCCGVKNGTDWKQSLPQSCKETPGHYFKEGCYMKVKDWFESNFIHVGIITIVISVIQVLGMSFSLTLYCQIAKMADN</sequence>
<dbReference type="GO" id="GO:0005886">
    <property type="term" value="C:plasma membrane"/>
    <property type="evidence" value="ECO:0007669"/>
    <property type="project" value="TreeGrafter"/>
</dbReference>
<dbReference type="PIRSF" id="PIRSF002419">
    <property type="entry name" value="Tetraspanin"/>
    <property type="match status" value="1"/>
</dbReference>
<keyword evidence="3 7" id="KW-0812">Transmembrane</keyword>
<dbReference type="PROSITE" id="PS51257">
    <property type="entry name" value="PROKAR_LIPOPROTEIN"/>
    <property type="match status" value="1"/>
</dbReference>
<dbReference type="PANTHER" id="PTHR19282">
    <property type="entry name" value="TETRASPANIN"/>
    <property type="match status" value="1"/>
</dbReference>
<evidence type="ECO:0000256" key="1">
    <source>
        <dbReference type="ARBA" id="ARBA00004141"/>
    </source>
</evidence>
<evidence type="ECO:0000256" key="4">
    <source>
        <dbReference type="ARBA" id="ARBA00022989"/>
    </source>
</evidence>
<dbReference type="GeneID" id="115481867"/>
<dbReference type="InterPro" id="IPR018503">
    <property type="entry name" value="Tetraspanin_CS"/>
</dbReference>
<feature type="disulfide bond" evidence="6">
    <location>
        <begin position="146"/>
        <end position="162"/>
    </location>
</feature>
<keyword evidence="6" id="KW-1015">Disulfide bond</keyword>
<dbReference type="OrthoDB" id="432835at2759"/>
<dbReference type="SUPFAM" id="SSF48652">
    <property type="entry name" value="Tetraspanin"/>
    <property type="match status" value="1"/>
</dbReference>
<dbReference type="PANTHER" id="PTHR19282:SF39">
    <property type="entry name" value="LEUKOCYTE SURFACE ANTIGEN CD53"/>
    <property type="match status" value="1"/>
</dbReference>
<evidence type="ECO:0000256" key="2">
    <source>
        <dbReference type="ARBA" id="ARBA00006840"/>
    </source>
</evidence>
<dbReference type="CTD" id="963"/>
<dbReference type="PRINTS" id="PR00259">
    <property type="entry name" value="TMFOUR"/>
</dbReference>
<feature type="transmembrane region" description="Helical" evidence="7">
    <location>
        <begin position="55"/>
        <end position="75"/>
    </location>
</feature>
<feature type="disulfide bond" evidence="6">
    <location>
        <begin position="145"/>
        <end position="174"/>
    </location>
</feature>
<keyword evidence="8" id="KW-1185">Reference proteome</keyword>
<evidence type="ECO:0000256" key="5">
    <source>
        <dbReference type="ARBA" id="ARBA00023136"/>
    </source>
</evidence>
<dbReference type="PROSITE" id="PS00421">
    <property type="entry name" value="TM4_1"/>
    <property type="match status" value="1"/>
</dbReference>
<evidence type="ECO:0000256" key="6">
    <source>
        <dbReference type="PIRSR" id="PIRSR002419-1"/>
    </source>
</evidence>
<dbReference type="RefSeq" id="XP_030077162.1">
    <property type="nucleotide sequence ID" value="XM_030221302.1"/>
</dbReference>